<dbReference type="Gene3D" id="3.90.550.10">
    <property type="entry name" value="Spore Coat Polysaccharide Biosynthesis Protein SpsA, Chain A"/>
    <property type="match status" value="1"/>
</dbReference>
<dbReference type="Pfam" id="PF00535">
    <property type="entry name" value="Glycos_transf_2"/>
    <property type="match status" value="1"/>
</dbReference>
<dbReference type="GO" id="GO:0005886">
    <property type="term" value="C:plasma membrane"/>
    <property type="evidence" value="ECO:0007669"/>
    <property type="project" value="UniProtKB-SubCell"/>
</dbReference>
<evidence type="ECO:0000256" key="6">
    <source>
        <dbReference type="ARBA" id="ARBA00037281"/>
    </source>
</evidence>
<organism evidence="11 12">
    <name type="scientific">Okibacterium fritillariae</name>
    <dbReference type="NCBI Taxonomy" id="123320"/>
    <lineage>
        <taxon>Bacteria</taxon>
        <taxon>Bacillati</taxon>
        <taxon>Actinomycetota</taxon>
        <taxon>Actinomycetes</taxon>
        <taxon>Micrococcales</taxon>
        <taxon>Microbacteriaceae</taxon>
        <taxon>Okibacterium</taxon>
    </lineage>
</organism>
<keyword evidence="4 11" id="KW-0808">Transferase</keyword>
<dbReference type="STRING" id="123320.SAMN06309945_0513"/>
<evidence type="ECO:0000256" key="2">
    <source>
        <dbReference type="ARBA" id="ARBA00022475"/>
    </source>
</evidence>
<evidence type="ECO:0000256" key="1">
    <source>
        <dbReference type="ARBA" id="ARBA00004236"/>
    </source>
</evidence>
<evidence type="ECO:0000256" key="8">
    <source>
        <dbReference type="ARBA" id="ARBA00038120"/>
    </source>
</evidence>
<keyword evidence="5" id="KW-0472">Membrane</keyword>
<dbReference type="InterPro" id="IPR001173">
    <property type="entry name" value="Glyco_trans_2-like"/>
</dbReference>
<evidence type="ECO:0000256" key="7">
    <source>
        <dbReference type="ARBA" id="ARBA00037904"/>
    </source>
</evidence>
<comment type="similarity">
    <text evidence="8">Belongs to the glycosyltransferase 2 family. CrtQ subfamily.</text>
</comment>
<evidence type="ECO:0000256" key="3">
    <source>
        <dbReference type="ARBA" id="ARBA00022676"/>
    </source>
</evidence>
<gene>
    <name evidence="11" type="ORF">SAMN06309945_0513</name>
</gene>
<dbReference type="EMBL" id="FUZP01000001">
    <property type="protein sequence ID" value="SKC39119.1"/>
    <property type="molecule type" value="Genomic_DNA"/>
</dbReference>
<reference evidence="11 12" key="1">
    <citation type="submission" date="2017-02" db="EMBL/GenBank/DDBJ databases">
        <authorList>
            <person name="Peterson S.W."/>
        </authorList>
    </citation>
    <scope>NUCLEOTIDE SEQUENCE [LARGE SCALE GENOMIC DNA]</scope>
    <source>
        <strain evidence="11 12">VKM Ac-2059</strain>
    </source>
</reference>
<comment type="function">
    <text evidence="6">Catalyzes the glycosylation of 4,4'-diaponeurosporenoate, i.e. the esterification of glucose at the C1'' position with the carboxyl group of 4,4'-diaponeurosporenic acid, to form glycosyl-4,4'-diaponeurosporenoate. This is a step in the biosynthesis of staphyloxanthin, an orange pigment present in most staphylococci strains.</text>
</comment>
<dbReference type="PANTHER" id="PTHR43646">
    <property type="entry name" value="GLYCOSYLTRANSFERASE"/>
    <property type="match status" value="1"/>
</dbReference>
<feature type="domain" description="Glycosyltransferase 2-like" evidence="10">
    <location>
        <begin position="27"/>
        <end position="155"/>
    </location>
</feature>
<keyword evidence="3" id="KW-0328">Glycosyltransferase</keyword>
<comment type="pathway">
    <text evidence="7">Carotenoid biosynthesis; staphyloxanthin biosynthesis; staphyloxanthin from farnesyl diphosphate: step 4/5.</text>
</comment>
<dbReference type="OrthoDB" id="9777873at2"/>
<evidence type="ECO:0000313" key="12">
    <source>
        <dbReference type="Proteomes" id="UP000190857"/>
    </source>
</evidence>
<evidence type="ECO:0000256" key="5">
    <source>
        <dbReference type="ARBA" id="ARBA00023136"/>
    </source>
</evidence>
<name>A0A1T5IJ21_9MICO</name>
<dbReference type="Proteomes" id="UP000190857">
    <property type="component" value="Unassembled WGS sequence"/>
</dbReference>
<dbReference type="RefSeq" id="WP_079726727.1">
    <property type="nucleotide sequence ID" value="NZ_FUZP01000001.1"/>
</dbReference>
<dbReference type="GO" id="GO:0016757">
    <property type="term" value="F:glycosyltransferase activity"/>
    <property type="evidence" value="ECO:0007669"/>
    <property type="project" value="UniProtKB-KW"/>
</dbReference>
<proteinExistence type="inferred from homology"/>
<accession>A0A1T5IJ21</accession>
<dbReference type="PANTHER" id="PTHR43646:SF2">
    <property type="entry name" value="GLYCOSYLTRANSFERASE 2-LIKE DOMAIN-CONTAINING PROTEIN"/>
    <property type="match status" value="1"/>
</dbReference>
<comment type="subcellular location">
    <subcellularLocation>
        <location evidence="1">Cell membrane</location>
    </subcellularLocation>
</comment>
<protein>
    <recommendedName>
        <fullName evidence="9">4,4'-diaponeurosporenoate glycosyltransferase</fullName>
    </recommendedName>
</protein>
<evidence type="ECO:0000259" key="10">
    <source>
        <dbReference type="Pfam" id="PF00535"/>
    </source>
</evidence>
<sequence length="256" mass="27146">MTGVECVDGLSAHDFSPERTGIDEVYVVVPARNEEATIAASLAAIDRSVRALGDEAPPVRVIVVLDRCTDGTAELARASGAECVVSTIGRVGGARRVGIEHALAASVRRGDTPLDRIWIANTDADSTVPVTWLLHHLHRARSGCDALVGIVSPRAEDLTSGELVVWKARHSFGRDHEHVFGANLGVRASAYEAVGGFENIATGEDVRLVEALDASGANVHRGQTQPVHTSGRRLGRAPEGFADYLSTLDDVACDSR</sequence>
<evidence type="ECO:0000256" key="9">
    <source>
        <dbReference type="ARBA" id="ARBA00040345"/>
    </source>
</evidence>
<dbReference type="InterPro" id="IPR029044">
    <property type="entry name" value="Nucleotide-diphossugar_trans"/>
</dbReference>
<keyword evidence="2" id="KW-1003">Cell membrane</keyword>
<evidence type="ECO:0000313" key="11">
    <source>
        <dbReference type="EMBL" id="SKC39119.1"/>
    </source>
</evidence>
<evidence type="ECO:0000256" key="4">
    <source>
        <dbReference type="ARBA" id="ARBA00022679"/>
    </source>
</evidence>
<dbReference type="AlphaFoldDB" id="A0A1T5IJ21"/>
<keyword evidence="12" id="KW-1185">Reference proteome</keyword>
<dbReference type="SUPFAM" id="SSF53448">
    <property type="entry name" value="Nucleotide-diphospho-sugar transferases"/>
    <property type="match status" value="1"/>
</dbReference>